<reference evidence="2" key="1">
    <citation type="submission" date="2021-03" db="EMBL/GenBank/DDBJ databases">
        <title>Whole genome shotgun sequence of Actinoplanes auranticolor NBRC 12245.</title>
        <authorList>
            <person name="Komaki H."/>
            <person name="Tamura T."/>
        </authorList>
    </citation>
    <scope>NUCLEOTIDE SEQUENCE</scope>
    <source>
        <strain evidence="2">NBRC 12245</strain>
    </source>
</reference>
<proteinExistence type="predicted"/>
<dbReference type="Pfam" id="PF02698">
    <property type="entry name" value="DUF218"/>
    <property type="match status" value="1"/>
</dbReference>
<organism evidence="2 3">
    <name type="scientific">Actinoplanes auranticolor</name>
    <dbReference type="NCBI Taxonomy" id="47988"/>
    <lineage>
        <taxon>Bacteria</taxon>
        <taxon>Bacillati</taxon>
        <taxon>Actinomycetota</taxon>
        <taxon>Actinomycetes</taxon>
        <taxon>Micromonosporales</taxon>
        <taxon>Micromonosporaceae</taxon>
        <taxon>Actinoplanes</taxon>
    </lineage>
</organism>
<protein>
    <recommendedName>
        <fullName evidence="1">DUF218 domain-containing protein</fullName>
    </recommendedName>
</protein>
<accession>A0A919S4V6</accession>
<keyword evidence="3" id="KW-1185">Reference proteome</keyword>
<dbReference type="InterPro" id="IPR003848">
    <property type="entry name" value="DUF218"/>
</dbReference>
<gene>
    <name evidence="2" type="ORF">Aau02nite_11240</name>
</gene>
<evidence type="ECO:0000313" key="2">
    <source>
        <dbReference type="EMBL" id="GIM64569.1"/>
    </source>
</evidence>
<dbReference type="Proteomes" id="UP000681340">
    <property type="component" value="Unassembled WGS sequence"/>
</dbReference>
<evidence type="ECO:0000259" key="1">
    <source>
        <dbReference type="Pfam" id="PF02698"/>
    </source>
</evidence>
<feature type="domain" description="DUF218" evidence="1">
    <location>
        <begin position="10"/>
        <end position="161"/>
    </location>
</feature>
<name>A0A919S4V6_9ACTN</name>
<dbReference type="EMBL" id="BOQL01000013">
    <property type="protein sequence ID" value="GIM64569.1"/>
    <property type="molecule type" value="Genomic_DNA"/>
</dbReference>
<dbReference type="RefSeq" id="WP_212987231.1">
    <property type="nucleotide sequence ID" value="NZ_BAABEA010000038.1"/>
</dbReference>
<dbReference type="AlphaFoldDB" id="A0A919S4V6"/>
<comment type="caution">
    <text evidence="2">The sequence shown here is derived from an EMBL/GenBank/DDBJ whole genome shotgun (WGS) entry which is preliminary data.</text>
</comment>
<evidence type="ECO:0000313" key="3">
    <source>
        <dbReference type="Proteomes" id="UP000681340"/>
    </source>
</evidence>
<sequence>MEDRRTATVLLVFGRGVIGAGEHYTLTPASAARVQAAADYTVAHPGVSRIVFTGGWAEATEGAGQPPAGWREGDLMLREARSAGLDRHADLRAETRSRSTLENLVHTVEDGLLDGYAFDAVHPLGLVSHREHLPRIRLLAAKVLGVGARALLDVPATGGETPLPWRSERAARVIARLGFLGTRDPAALLRRERRMVASLRRAERLLRNPPKELRRARDARRPAG</sequence>